<gene>
    <name evidence="1" type="ORF">NDU88_001372</name>
</gene>
<dbReference type="Proteomes" id="UP001066276">
    <property type="component" value="Chromosome 8"/>
</dbReference>
<sequence length="112" mass="13137">MTVDVMEVRRDLGDLDNRVTTLEQTNATRDGEVDAHRHKLLELRDKKEELQYHLEDLENRLCRSNIRIKDVPLQVVSRKLEDYVIRLLRHAALDLAHRDTVLVHTHRVGLLA</sequence>
<reference evidence="1" key="1">
    <citation type="journal article" date="2022" name="bioRxiv">
        <title>Sequencing and chromosome-scale assembly of the giantPleurodeles waltlgenome.</title>
        <authorList>
            <person name="Brown T."/>
            <person name="Elewa A."/>
            <person name="Iarovenko S."/>
            <person name="Subramanian E."/>
            <person name="Araus A.J."/>
            <person name="Petzold A."/>
            <person name="Susuki M."/>
            <person name="Suzuki K.-i.T."/>
            <person name="Hayashi T."/>
            <person name="Toyoda A."/>
            <person name="Oliveira C."/>
            <person name="Osipova E."/>
            <person name="Leigh N.D."/>
            <person name="Simon A."/>
            <person name="Yun M.H."/>
        </authorList>
    </citation>
    <scope>NUCLEOTIDE SEQUENCE</scope>
    <source>
        <strain evidence="1">20211129_DDA</strain>
        <tissue evidence="1">Liver</tissue>
    </source>
</reference>
<protein>
    <submittedName>
        <fullName evidence="1">Uncharacterized protein</fullName>
    </submittedName>
</protein>
<evidence type="ECO:0000313" key="2">
    <source>
        <dbReference type="Proteomes" id="UP001066276"/>
    </source>
</evidence>
<evidence type="ECO:0000313" key="1">
    <source>
        <dbReference type="EMBL" id="KAJ1113117.1"/>
    </source>
</evidence>
<organism evidence="1 2">
    <name type="scientific">Pleurodeles waltl</name>
    <name type="common">Iberian ribbed newt</name>
    <dbReference type="NCBI Taxonomy" id="8319"/>
    <lineage>
        <taxon>Eukaryota</taxon>
        <taxon>Metazoa</taxon>
        <taxon>Chordata</taxon>
        <taxon>Craniata</taxon>
        <taxon>Vertebrata</taxon>
        <taxon>Euteleostomi</taxon>
        <taxon>Amphibia</taxon>
        <taxon>Batrachia</taxon>
        <taxon>Caudata</taxon>
        <taxon>Salamandroidea</taxon>
        <taxon>Salamandridae</taxon>
        <taxon>Pleurodelinae</taxon>
        <taxon>Pleurodeles</taxon>
    </lineage>
</organism>
<proteinExistence type="predicted"/>
<dbReference type="EMBL" id="JANPWB010000012">
    <property type="protein sequence ID" value="KAJ1113117.1"/>
    <property type="molecule type" value="Genomic_DNA"/>
</dbReference>
<accession>A0AAV7NEZ0</accession>
<keyword evidence="2" id="KW-1185">Reference proteome</keyword>
<comment type="caution">
    <text evidence="1">The sequence shown here is derived from an EMBL/GenBank/DDBJ whole genome shotgun (WGS) entry which is preliminary data.</text>
</comment>
<dbReference type="AlphaFoldDB" id="A0AAV7NEZ0"/>
<name>A0AAV7NEZ0_PLEWA</name>